<evidence type="ECO:0000256" key="4">
    <source>
        <dbReference type="ARBA" id="ARBA00022989"/>
    </source>
</evidence>
<feature type="transmembrane region" description="Helical" evidence="6">
    <location>
        <begin position="226"/>
        <end position="245"/>
    </location>
</feature>
<keyword evidence="5 6" id="KW-0472">Membrane</keyword>
<dbReference type="Pfam" id="PF03176">
    <property type="entry name" value="MMPL"/>
    <property type="match status" value="2"/>
</dbReference>
<name>A0A1E2UMF4_9GAMM</name>
<dbReference type="STRING" id="1818881.A3196_03620"/>
<organism evidence="8 9">
    <name type="scientific">Candidatus Thiodiazotropha endoloripes</name>
    <dbReference type="NCBI Taxonomy" id="1818881"/>
    <lineage>
        <taxon>Bacteria</taxon>
        <taxon>Pseudomonadati</taxon>
        <taxon>Pseudomonadota</taxon>
        <taxon>Gammaproteobacteria</taxon>
        <taxon>Chromatiales</taxon>
        <taxon>Sedimenticolaceae</taxon>
        <taxon>Candidatus Thiodiazotropha</taxon>
    </lineage>
</organism>
<dbReference type="InterPro" id="IPR004869">
    <property type="entry name" value="MMPL_dom"/>
</dbReference>
<dbReference type="SUPFAM" id="SSF82866">
    <property type="entry name" value="Multidrug efflux transporter AcrB transmembrane domain"/>
    <property type="match status" value="2"/>
</dbReference>
<sequence length="796" mass="87926">MHAFSHWLKNIDNLVFKFPKIFLTVIAALTLFFAFQVPKVQMYSDFADLLPQEHEYIKLHNSIRDTFGGANNVVMAVVVDEGDIFTQQTLARIHRITQAVDNVSGVNHNLLASLTHRTSRKVWLTDTGDVNSQPYYDPLKESWSDTELSKLRDDVMSNPRVFGLLVSPDLKAALIKAQFNEGQLNYGEIFDQLQQIRDTENADGVSIYATGQPMLWGWVYSYLDQLFLIFTTTVGIMLFLLIIYFRRAYGILLPMFGITISAIWGLGILSLLDYNLDPLTLVIPFLISARAMSHAIQLVQRFYGELEEVDEPREAAHRTFDSLFRPGSLGIVSDAIGLLLIALGSVPINVKLGIYASLWAVCVVFTVLIAVPLMLSLLPKPKPAAKRLAAEDALFGRVAAVVANRHGGMVILGVAGVILLVGAQLSSRVQIGESEPGSPILYLDHDYNVSSKVINERFPGSEELYIVARTDKKGGMKRPDVLQAIEAFQNHMLLDPELGGAKAVPDLVKQVNRIFHSDDPRWAIIPDTEAYVGGLMFAYMASSPVPGALKEFIDTDDQVANIVFFYKDHQAKTIRRAIHRAKEWINEPANQVDGLHIELAGGLVGVTAAMNESAYESNMLIIPLVLALIFVFVTWFYMSLHAGFIMFSAMMFCTVSTYAYMGLAAIGINVNTVPIIAVGIGVGIDYSIYIMDRIREETAKAQGHLQSAVLRAIATTGKAIGFTAACLIGGVIMWVFISDLRFQADAALLLVVMLILNALAAMFLVPSWVMIFRPSFIGSARYDDDGVLYAEKPQAA</sequence>
<feature type="transmembrane region" description="Helical" evidence="6">
    <location>
        <begin position="619"/>
        <end position="637"/>
    </location>
</feature>
<keyword evidence="3 6" id="KW-0812">Transmembrane</keyword>
<dbReference type="EMBL" id="LVJZ01000003">
    <property type="protein sequence ID" value="ODB95926.1"/>
    <property type="molecule type" value="Genomic_DNA"/>
</dbReference>
<evidence type="ECO:0000313" key="9">
    <source>
        <dbReference type="Proteomes" id="UP000094849"/>
    </source>
</evidence>
<dbReference type="PROSITE" id="PS50156">
    <property type="entry name" value="SSD"/>
    <property type="match status" value="1"/>
</dbReference>
<feature type="transmembrane region" description="Helical" evidence="6">
    <location>
        <begin position="712"/>
        <end position="737"/>
    </location>
</feature>
<reference evidence="8 9" key="1">
    <citation type="submission" date="2016-03" db="EMBL/GenBank/DDBJ databases">
        <title>Chemosynthetic sulphur-oxidizing symbionts of marine invertebrate animals are capable of nitrogen fixation.</title>
        <authorList>
            <person name="Petersen J.M."/>
            <person name="Kemper A."/>
            <person name="Gruber-Vodicka H."/>
            <person name="Cardini U."/>
            <person name="Geest Mvander."/>
            <person name="Kleiner M."/>
            <person name="Bulgheresi S."/>
            <person name="Fussmann M."/>
            <person name="Herbold C."/>
            <person name="Seah B.K.B."/>
            <person name="Antony C.Paul."/>
            <person name="Liu D."/>
            <person name="Belitz A."/>
            <person name="Weber M."/>
        </authorList>
    </citation>
    <scope>NUCLEOTIDE SEQUENCE [LARGE SCALE GENOMIC DNA]</scope>
    <source>
        <strain evidence="8">G_D</strain>
    </source>
</reference>
<feature type="transmembrane region" description="Helical" evidence="6">
    <location>
        <begin position="328"/>
        <end position="348"/>
    </location>
</feature>
<comment type="subcellular location">
    <subcellularLocation>
        <location evidence="1">Cell membrane</location>
        <topology evidence="1">Multi-pass membrane protein</topology>
    </subcellularLocation>
</comment>
<keyword evidence="4 6" id="KW-1133">Transmembrane helix</keyword>
<dbReference type="PANTHER" id="PTHR33406">
    <property type="entry name" value="MEMBRANE PROTEIN MJ1562-RELATED"/>
    <property type="match status" value="1"/>
</dbReference>
<proteinExistence type="predicted"/>
<keyword evidence="2" id="KW-1003">Cell membrane</keyword>
<feature type="transmembrane region" description="Helical" evidence="6">
    <location>
        <begin position="749"/>
        <end position="772"/>
    </location>
</feature>
<dbReference type="AlphaFoldDB" id="A0A1E2UMF4"/>
<comment type="caution">
    <text evidence="8">The sequence shown here is derived from an EMBL/GenBank/DDBJ whole genome shotgun (WGS) entry which is preliminary data.</text>
</comment>
<evidence type="ECO:0000256" key="1">
    <source>
        <dbReference type="ARBA" id="ARBA00004651"/>
    </source>
</evidence>
<dbReference type="Gene3D" id="1.20.1640.10">
    <property type="entry name" value="Multidrug efflux transporter AcrB transmembrane domain"/>
    <property type="match status" value="2"/>
</dbReference>
<accession>A0A1E2UMF4</accession>
<feature type="transmembrane region" description="Helical" evidence="6">
    <location>
        <begin position="252"/>
        <end position="272"/>
    </location>
</feature>
<dbReference type="PANTHER" id="PTHR33406:SF10">
    <property type="entry name" value="SSD DOMAIN-CONTAINING PROTEIN"/>
    <property type="match status" value="1"/>
</dbReference>
<evidence type="ECO:0000256" key="5">
    <source>
        <dbReference type="ARBA" id="ARBA00023136"/>
    </source>
</evidence>
<dbReference type="InterPro" id="IPR050545">
    <property type="entry name" value="Mycobact_MmpL"/>
</dbReference>
<evidence type="ECO:0000256" key="6">
    <source>
        <dbReference type="SAM" id="Phobius"/>
    </source>
</evidence>
<dbReference type="Proteomes" id="UP000094849">
    <property type="component" value="Unassembled WGS sequence"/>
</dbReference>
<gene>
    <name evidence="8" type="ORF">A3196_03620</name>
</gene>
<feature type="transmembrane region" description="Helical" evidence="6">
    <location>
        <begin position="407"/>
        <end position="425"/>
    </location>
</feature>
<keyword evidence="9" id="KW-1185">Reference proteome</keyword>
<dbReference type="InterPro" id="IPR000731">
    <property type="entry name" value="SSD"/>
</dbReference>
<feature type="domain" description="SSD" evidence="7">
    <location>
        <begin position="255"/>
        <end position="380"/>
    </location>
</feature>
<evidence type="ECO:0000259" key="7">
    <source>
        <dbReference type="PROSITE" id="PS50156"/>
    </source>
</evidence>
<evidence type="ECO:0000256" key="2">
    <source>
        <dbReference type="ARBA" id="ARBA00022475"/>
    </source>
</evidence>
<feature type="transmembrane region" description="Helical" evidence="6">
    <location>
        <begin position="21"/>
        <end position="38"/>
    </location>
</feature>
<protein>
    <submittedName>
        <fullName evidence="8">Transporter</fullName>
    </submittedName>
</protein>
<evidence type="ECO:0000256" key="3">
    <source>
        <dbReference type="ARBA" id="ARBA00022692"/>
    </source>
</evidence>
<feature type="transmembrane region" description="Helical" evidence="6">
    <location>
        <begin position="672"/>
        <end position="691"/>
    </location>
</feature>
<evidence type="ECO:0000313" key="8">
    <source>
        <dbReference type="EMBL" id="ODB95926.1"/>
    </source>
</evidence>
<dbReference type="GO" id="GO:0005886">
    <property type="term" value="C:plasma membrane"/>
    <property type="evidence" value="ECO:0007669"/>
    <property type="project" value="UniProtKB-SubCell"/>
</dbReference>
<feature type="transmembrane region" description="Helical" evidence="6">
    <location>
        <begin position="354"/>
        <end position="378"/>
    </location>
</feature>